<proteinExistence type="predicted"/>
<evidence type="ECO:0000313" key="2">
    <source>
        <dbReference type="Proteomes" id="UP000590811"/>
    </source>
</evidence>
<comment type="caution">
    <text evidence="1">The sequence shown here is derived from an EMBL/GenBank/DDBJ whole genome shotgun (WGS) entry which is preliminary data.</text>
</comment>
<dbReference type="AlphaFoldDB" id="A0A839PW77"/>
<dbReference type="SUPFAM" id="SSF56784">
    <property type="entry name" value="HAD-like"/>
    <property type="match status" value="1"/>
</dbReference>
<evidence type="ECO:0000313" key="1">
    <source>
        <dbReference type="EMBL" id="MBB2988498.1"/>
    </source>
</evidence>
<dbReference type="InterPro" id="IPR036412">
    <property type="entry name" value="HAD-like_sf"/>
</dbReference>
<name>A0A839PW77_9MICO</name>
<dbReference type="InterPro" id="IPR023214">
    <property type="entry name" value="HAD_sf"/>
</dbReference>
<gene>
    <name evidence="1" type="ORF">FHW14_003692</name>
</gene>
<dbReference type="Proteomes" id="UP000590811">
    <property type="component" value="Unassembled WGS sequence"/>
</dbReference>
<dbReference type="Gene3D" id="3.40.50.1000">
    <property type="entry name" value="HAD superfamily/HAD-like"/>
    <property type="match status" value="1"/>
</dbReference>
<accession>A0A839PW77</accession>
<dbReference type="EMBL" id="JACHVT010000014">
    <property type="protein sequence ID" value="MBB2988498.1"/>
    <property type="molecule type" value="Genomic_DNA"/>
</dbReference>
<dbReference type="RefSeq" id="WP_221186662.1">
    <property type="nucleotide sequence ID" value="NZ_JACHVT010000014.1"/>
</dbReference>
<organism evidence="1 2">
    <name type="scientific">Terracoccus luteus</name>
    <dbReference type="NCBI Taxonomy" id="53356"/>
    <lineage>
        <taxon>Bacteria</taxon>
        <taxon>Bacillati</taxon>
        <taxon>Actinomycetota</taxon>
        <taxon>Actinomycetes</taxon>
        <taxon>Micrococcales</taxon>
        <taxon>Intrasporangiaceae</taxon>
        <taxon>Terracoccus</taxon>
    </lineage>
</organism>
<protein>
    <recommendedName>
        <fullName evidence="3">Hydroxymethylpyrimidine pyrophosphatase-like HAD family hydrolase</fullName>
    </recommendedName>
</protein>
<reference evidence="1 2" key="1">
    <citation type="submission" date="2020-08" db="EMBL/GenBank/DDBJ databases">
        <title>Genomic Encyclopedia of Type Strains, Phase IV (KMG-V): Genome sequencing to study the core and pangenomes of soil and plant-associated prokaryotes.</title>
        <authorList>
            <person name="Whitman W."/>
        </authorList>
    </citation>
    <scope>NUCLEOTIDE SEQUENCE [LARGE SCALE GENOMIC DNA]</scope>
    <source>
        <strain evidence="1 2">B3ACCR2</strain>
    </source>
</reference>
<evidence type="ECO:0008006" key="3">
    <source>
        <dbReference type="Google" id="ProtNLM"/>
    </source>
</evidence>
<sequence>MSDLDRTLIYSPSALMLAGSDWDAPRLLCVEVYGGRPLSFVTERAAGLLAQVAETGMLVPTTTRTVEQYQRIHLPGPAPRYAICANGGRLLVDGVEDRDFTAAVEDRLAASAPHAEILDELTRVSDAGGAPAFVEKVRDAAGLFCYAVVNRSMLPSGWLEDLTEFADERAWGVSLQGRKVYLVPAPLTKAAAAAEVAQRLGVSTMAAAGDSLLDGELLEVADRAIRPNHGELADTGWARPHVDVTEADGVAAGEQIAEWMLEQVTTGPWPAGSDHQPPLPGHPN</sequence>